<evidence type="ECO:0000256" key="7">
    <source>
        <dbReference type="ARBA" id="ARBA00023016"/>
    </source>
</evidence>
<accession>A0A1F6G6U3</accession>
<evidence type="ECO:0008006" key="10">
    <source>
        <dbReference type="Google" id="ProtNLM"/>
    </source>
</evidence>
<evidence type="ECO:0000313" key="8">
    <source>
        <dbReference type="EMBL" id="OGG93831.1"/>
    </source>
</evidence>
<evidence type="ECO:0000256" key="2">
    <source>
        <dbReference type="ARBA" id="ARBA00022649"/>
    </source>
</evidence>
<keyword evidence="6" id="KW-0694">RNA-binding</keyword>
<name>A0A1F6G6U3_9BACT</name>
<dbReference type="GO" id="GO:0004519">
    <property type="term" value="F:endonuclease activity"/>
    <property type="evidence" value="ECO:0007669"/>
    <property type="project" value="UniProtKB-KW"/>
</dbReference>
<sequence length="76" mass="8877">MDKVGKVSWKRFEKFLLLIGCEFKGQEGSHRKYKKAGLLRPIIIPCDEQLPQFIISNNLRTLEISKEDFVNLIKNL</sequence>
<keyword evidence="7" id="KW-0346">Stress response</keyword>
<keyword evidence="2" id="KW-1277">Toxin-antitoxin system</keyword>
<evidence type="ECO:0000256" key="1">
    <source>
        <dbReference type="ARBA" id="ARBA00006620"/>
    </source>
</evidence>
<dbReference type="InterPro" id="IPR038570">
    <property type="entry name" value="HicA_sf"/>
</dbReference>
<dbReference type="InterPro" id="IPR012933">
    <property type="entry name" value="HicA_mRNA_interferase"/>
</dbReference>
<gene>
    <name evidence="8" type="ORF">A2609_01115</name>
</gene>
<organism evidence="8 9">
    <name type="scientific">Candidatus Kaiserbacteria bacterium RIFOXYD1_FULL_47_14</name>
    <dbReference type="NCBI Taxonomy" id="1798533"/>
    <lineage>
        <taxon>Bacteria</taxon>
        <taxon>Candidatus Kaiseribacteriota</taxon>
    </lineage>
</organism>
<evidence type="ECO:0000256" key="3">
    <source>
        <dbReference type="ARBA" id="ARBA00022722"/>
    </source>
</evidence>
<comment type="caution">
    <text evidence="8">The sequence shown here is derived from an EMBL/GenBank/DDBJ whole genome shotgun (WGS) entry which is preliminary data.</text>
</comment>
<dbReference type="SUPFAM" id="SSF54786">
    <property type="entry name" value="YcfA/nrd intein domain"/>
    <property type="match status" value="1"/>
</dbReference>
<evidence type="ECO:0000256" key="5">
    <source>
        <dbReference type="ARBA" id="ARBA00022801"/>
    </source>
</evidence>
<dbReference type="AlphaFoldDB" id="A0A1F6G6U3"/>
<keyword evidence="4" id="KW-0255">Endonuclease</keyword>
<dbReference type="Proteomes" id="UP000176867">
    <property type="component" value="Unassembled WGS sequence"/>
</dbReference>
<keyword evidence="5" id="KW-0378">Hydrolase</keyword>
<evidence type="ECO:0000313" key="9">
    <source>
        <dbReference type="Proteomes" id="UP000176867"/>
    </source>
</evidence>
<keyword evidence="3" id="KW-0540">Nuclease</keyword>
<proteinExistence type="inferred from homology"/>
<evidence type="ECO:0000256" key="6">
    <source>
        <dbReference type="ARBA" id="ARBA00022884"/>
    </source>
</evidence>
<dbReference type="EMBL" id="MFMU01000004">
    <property type="protein sequence ID" value="OGG93831.1"/>
    <property type="molecule type" value="Genomic_DNA"/>
</dbReference>
<dbReference type="GO" id="GO:0003729">
    <property type="term" value="F:mRNA binding"/>
    <property type="evidence" value="ECO:0007669"/>
    <property type="project" value="InterPro"/>
</dbReference>
<comment type="similarity">
    <text evidence="1">Belongs to the HicA mRNA interferase family.</text>
</comment>
<dbReference type="GO" id="GO:0016787">
    <property type="term" value="F:hydrolase activity"/>
    <property type="evidence" value="ECO:0007669"/>
    <property type="project" value="UniProtKB-KW"/>
</dbReference>
<dbReference type="Pfam" id="PF07927">
    <property type="entry name" value="HicA_toxin"/>
    <property type="match status" value="1"/>
</dbReference>
<protein>
    <recommendedName>
        <fullName evidence="10">Addiction module toxin, HicA family</fullName>
    </recommendedName>
</protein>
<evidence type="ECO:0000256" key="4">
    <source>
        <dbReference type="ARBA" id="ARBA00022759"/>
    </source>
</evidence>
<reference evidence="8 9" key="1">
    <citation type="journal article" date="2016" name="Nat. Commun.">
        <title>Thousands of microbial genomes shed light on interconnected biogeochemical processes in an aquifer system.</title>
        <authorList>
            <person name="Anantharaman K."/>
            <person name="Brown C.T."/>
            <person name="Hug L.A."/>
            <person name="Sharon I."/>
            <person name="Castelle C.J."/>
            <person name="Probst A.J."/>
            <person name="Thomas B.C."/>
            <person name="Singh A."/>
            <person name="Wilkins M.J."/>
            <person name="Karaoz U."/>
            <person name="Brodie E.L."/>
            <person name="Williams K.H."/>
            <person name="Hubbard S.S."/>
            <person name="Banfield J.F."/>
        </authorList>
    </citation>
    <scope>NUCLEOTIDE SEQUENCE [LARGE SCALE GENOMIC DNA]</scope>
</reference>
<dbReference type="Gene3D" id="3.30.920.30">
    <property type="entry name" value="Hypothetical protein"/>
    <property type="match status" value="1"/>
</dbReference>
<dbReference type="STRING" id="1798533.A2609_01115"/>